<feature type="transmembrane region" description="Helical" evidence="6">
    <location>
        <begin position="201"/>
        <end position="222"/>
    </location>
</feature>
<evidence type="ECO:0000259" key="7">
    <source>
        <dbReference type="PROSITE" id="PS50850"/>
    </source>
</evidence>
<evidence type="ECO:0000256" key="5">
    <source>
        <dbReference type="ARBA" id="ARBA00023136"/>
    </source>
</evidence>
<keyword evidence="3 6" id="KW-0812">Transmembrane</keyword>
<evidence type="ECO:0000313" key="8">
    <source>
        <dbReference type="EMBL" id="NOU94263.1"/>
    </source>
</evidence>
<dbReference type="Gene3D" id="1.20.1250.20">
    <property type="entry name" value="MFS general substrate transporter like domains"/>
    <property type="match status" value="1"/>
</dbReference>
<dbReference type="AlphaFoldDB" id="A0A972GU64"/>
<feature type="transmembrane region" description="Helical" evidence="6">
    <location>
        <begin position="263"/>
        <end position="281"/>
    </location>
</feature>
<sequence length="397" mass="42842">MAIACGMTVANLYYNQPLLADIGRTFQVNANQIGIISMLTQIGYAVGLFLFVPLGDMRERRQLLCILLIAVSVSLVGIATAQSLIWISIASLLVGVTTVIPQMMVPLAAQLAAPSERGKVIGTVMSGLLIGILLARTVSGIVGGALGWRTMFGIAAVMMLLLAVILRVYLPKSYPESKISYRQLMLSIGQLIIEHRTLREASLIAAMMFGSFSAFWTTLVFYIEGAPYNYGSEIAGLFGLIGVAGALAAPIAGRLSDRYNTKYIVGCSIVITLLAFVFFWLFGNHLWGLVIGVLLLDLGVQGGQIANQSRIYSLAPEARGRLNTVYMVSTFLFGAVGSALGSYAWSLWHWNGVSAVGGSMVLIAFTVWGWHRMKERKSSYNSRNNGLDATVHREGGA</sequence>
<proteinExistence type="predicted"/>
<evidence type="ECO:0000256" key="3">
    <source>
        <dbReference type="ARBA" id="ARBA00022692"/>
    </source>
</evidence>
<evidence type="ECO:0000256" key="6">
    <source>
        <dbReference type="SAM" id="Phobius"/>
    </source>
</evidence>
<feature type="transmembrane region" description="Helical" evidence="6">
    <location>
        <begin position="287"/>
        <end position="305"/>
    </location>
</feature>
<dbReference type="InterPro" id="IPR036259">
    <property type="entry name" value="MFS_trans_sf"/>
</dbReference>
<evidence type="ECO:0000256" key="2">
    <source>
        <dbReference type="ARBA" id="ARBA00022448"/>
    </source>
</evidence>
<keyword evidence="5 6" id="KW-0472">Membrane</keyword>
<evidence type="ECO:0000313" key="9">
    <source>
        <dbReference type="Proteomes" id="UP000641588"/>
    </source>
</evidence>
<keyword evidence="2" id="KW-0813">Transport</keyword>
<gene>
    <name evidence="8" type="ORF">GC093_13690</name>
</gene>
<dbReference type="InterPro" id="IPR020846">
    <property type="entry name" value="MFS_dom"/>
</dbReference>
<feature type="transmembrane region" description="Helical" evidence="6">
    <location>
        <begin position="120"/>
        <end position="142"/>
    </location>
</feature>
<comment type="subcellular location">
    <subcellularLocation>
        <location evidence="1">Cell membrane</location>
        <topology evidence="1">Multi-pass membrane protein</topology>
    </subcellularLocation>
</comment>
<dbReference type="PROSITE" id="PS50850">
    <property type="entry name" value="MFS"/>
    <property type="match status" value="1"/>
</dbReference>
<feature type="transmembrane region" description="Helical" evidence="6">
    <location>
        <begin position="352"/>
        <end position="370"/>
    </location>
</feature>
<protein>
    <submittedName>
        <fullName evidence="8">MFS transporter</fullName>
    </submittedName>
</protein>
<dbReference type="Proteomes" id="UP000641588">
    <property type="component" value="Unassembled WGS sequence"/>
</dbReference>
<dbReference type="EMBL" id="WHOD01000055">
    <property type="protein sequence ID" value="NOU94263.1"/>
    <property type="molecule type" value="Genomic_DNA"/>
</dbReference>
<feature type="transmembrane region" description="Helical" evidence="6">
    <location>
        <begin position="63"/>
        <end position="79"/>
    </location>
</feature>
<organism evidence="8 9">
    <name type="scientific">Paenibacillus foliorum</name>
    <dbReference type="NCBI Taxonomy" id="2654974"/>
    <lineage>
        <taxon>Bacteria</taxon>
        <taxon>Bacillati</taxon>
        <taxon>Bacillota</taxon>
        <taxon>Bacilli</taxon>
        <taxon>Bacillales</taxon>
        <taxon>Paenibacillaceae</taxon>
        <taxon>Paenibacillus</taxon>
    </lineage>
</organism>
<dbReference type="GO" id="GO:0005886">
    <property type="term" value="C:plasma membrane"/>
    <property type="evidence" value="ECO:0007669"/>
    <property type="project" value="UniProtKB-SubCell"/>
</dbReference>
<accession>A0A972GU64</accession>
<keyword evidence="4 6" id="KW-1133">Transmembrane helix</keyword>
<dbReference type="SUPFAM" id="SSF103473">
    <property type="entry name" value="MFS general substrate transporter"/>
    <property type="match status" value="1"/>
</dbReference>
<evidence type="ECO:0000256" key="1">
    <source>
        <dbReference type="ARBA" id="ARBA00004651"/>
    </source>
</evidence>
<dbReference type="InterPro" id="IPR011701">
    <property type="entry name" value="MFS"/>
</dbReference>
<keyword evidence="9" id="KW-1185">Reference proteome</keyword>
<dbReference type="Pfam" id="PF07690">
    <property type="entry name" value="MFS_1"/>
    <property type="match status" value="1"/>
</dbReference>
<dbReference type="GO" id="GO:0022857">
    <property type="term" value="F:transmembrane transporter activity"/>
    <property type="evidence" value="ECO:0007669"/>
    <property type="project" value="InterPro"/>
</dbReference>
<evidence type="ECO:0000256" key="4">
    <source>
        <dbReference type="ARBA" id="ARBA00022989"/>
    </source>
</evidence>
<dbReference type="PANTHER" id="PTHR42910:SF1">
    <property type="entry name" value="MAJOR FACILITATOR SUPERFAMILY (MFS) PROFILE DOMAIN-CONTAINING PROTEIN"/>
    <property type="match status" value="1"/>
</dbReference>
<feature type="transmembrane region" description="Helical" evidence="6">
    <location>
        <begin position="85"/>
        <end position="108"/>
    </location>
</feature>
<dbReference type="CDD" id="cd17324">
    <property type="entry name" value="MFS_NepI_like"/>
    <property type="match status" value="1"/>
</dbReference>
<feature type="transmembrane region" description="Helical" evidence="6">
    <location>
        <begin position="325"/>
        <end position="346"/>
    </location>
</feature>
<reference evidence="8" key="1">
    <citation type="submission" date="2019-10" db="EMBL/GenBank/DDBJ databases">
        <title>Description of Paenibacillus glebae sp. nov.</title>
        <authorList>
            <person name="Carlier A."/>
            <person name="Qi S."/>
        </authorList>
    </citation>
    <scope>NUCLEOTIDE SEQUENCE</scope>
    <source>
        <strain evidence="8">LMG 31456</strain>
    </source>
</reference>
<comment type="caution">
    <text evidence="8">The sequence shown here is derived from an EMBL/GenBank/DDBJ whole genome shotgun (WGS) entry which is preliminary data.</text>
</comment>
<feature type="transmembrane region" description="Helical" evidence="6">
    <location>
        <begin position="148"/>
        <end position="170"/>
    </location>
</feature>
<feature type="transmembrane region" description="Helical" evidence="6">
    <location>
        <begin position="234"/>
        <end position="251"/>
    </location>
</feature>
<feature type="domain" description="Major facilitator superfamily (MFS) profile" evidence="7">
    <location>
        <begin position="1"/>
        <end position="376"/>
    </location>
</feature>
<name>A0A972GU64_9BACL</name>
<feature type="transmembrane region" description="Helical" evidence="6">
    <location>
        <begin position="33"/>
        <end position="51"/>
    </location>
</feature>
<dbReference type="PANTHER" id="PTHR42910">
    <property type="entry name" value="TRANSPORTER SCO4007-RELATED"/>
    <property type="match status" value="1"/>
</dbReference>